<comment type="cofactor">
    <cofactor evidence="1">
        <name>pyridoxal 5'-phosphate</name>
        <dbReference type="ChEBI" id="CHEBI:597326"/>
    </cofactor>
</comment>
<dbReference type="Proteomes" id="UP001230188">
    <property type="component" value="Unassembled WGS sequence"/>
</dbReference>
<dbReference type="GO" id="GO:0005783">
    <property type="term" value="C:endoplasmic reticulum"/>
    <property type="evidence" value="ECO:0007669"/>
    <property type="project" value="TreeGrafter"/>
</dbReference>
<evidence type="ECO:0000256" key="11">
    <source>
        <dbReference type="SAM" id="Phobius"/>
    </source>
</evidence>
<keyword evidence="6" id="KW-0808">Transferase</keyword>
<dbReference type="Gene3D" id="3.40.640.10">
    <property type="entry name" value="Type I PLP-dependent aspartate aminotransferase-like (Major domain)"/>
    <property type="match status" value="1"/>
</dbReference>
<evidence type="ECO:0000256" key="8">
    <source>
        <dbReference type="ARBA" id="ARBA00022919"/>
    </source>
</evidence>
<feature type="domain" description="Aminotransferase class I/classII large" evidence="12">
    <location>
        <begin position="125"/>
        <end position="416"/>
    </location>
</feature>
<dbReference type="AlphaFoldDB" id="A0AAD7XLD3"/>
<comment type="pathway">
    <text evidence="2">Lipid metabolism; sphingolipid metabolism.</text>
</comment>
<sequence>MRWWWPAKQQQIITAPPPAPPPASWVREVLGQVSWLPRAYAEWWRRLLRESPEHVAVETLLIIFVVFLLFGWRKKKEAAPLSEQEIEELCAEWEPEPLVPLLKKKTTAVVTAYGPGAVAIDGRTLLNFGALDCLGMSLEPRLKEAATAALRKYGCGSCGPRGFYGSIDLHVELEKKVAAFFGAEKAIAFSDASSCATSTVAAFAKRGDLLLVDFGVSEPLQTGCVLSRAQVVVFRDADELERTMISIERDDFAKKRTPGSQRRFVVCEAISRDFGTVAPLSRIVDLKNKFGYRLILDESLTFATTGATGRGIKEELGLPSDAVEITTIDLGPALGSVGGICVGTKEVIDHQRLSGAGYCFSAAAPPFVSAAAMAALDIVPERLPRLRENVKFLHDQLSSVAGLSKLSAYPSPVIFLANPNKPLRTIVDVLKTKGFALALAHDNNLKSLLPPRSPAIRVAISARHSKPQLTSLSDFLLKIQP</sequence>
<evidence type="ECO:0000256" key="10">
    <source>
        <dbReference type="ARBA" id="ARBA00023315"/>
    </source>
</evidence>
<comment type="pathway">
    <text evidence="3">Sphingolipid metabolism.</text>
</comment>
<dbReference type="Pfam" id="PF00155">
    <property type="entry name" value="Aminotran_1_2"/>
    <property type="match status" value="1"/>
</dbReference>
<organism evidence="13 14">
    <name type="scientific">Chrysophaeum taylorii</name>
    <dbReference type="NCBI Taxonomy" id="2483200"/>
    <lineage>
        <taxon>Eukaryota</taxon>
        <taxon>Sar</taxon>
        <taxon>Stramenopiles</taxon>
        <taxon>Ochrophyta</taxon>
        <taxon>Pelagophyceae</taxon>
        <taxon>Pelagomonadales</taxon>
        <taxon>Pelagomonadaceae</taxon>
        <taxon>Chrysophaeum</taxon>
    </lineage>
</organism>
<dbReference type="PANTHER" id="PTHR13693:SF2">
    <property type="entry name" value="SERINE PALMITOYLTRANSFERASE 1"/>
    <property type="match status" value="1"/>
</dbReference>
<evidence type="ECO:0000256" key="6">
    <source>
        <dbReference type="ARBA" id="ARBA00022679"/>
    </source>
</evidence>
<dbReference type="Gene3D" id="3.90.1150.10">
    <property type="entry name" value="Aspartate Aminotransferase, domain 1"/>
    <property type="match status" value="1"/>
</dbReference>
<dbReference type="InterPro" id="IPR004839">
    <property type="entry name" value="Aminotransferase_I/II_large"/>
</dbReference>
<protein>
    <recommendedName>
        <fullName evidence="5">serine C-palmitoyltransferase</fullName>
        <ecNumber evidence="5">2.3.1.50</ecNumber>
    </recommendedName>
</protein>
<dbReference type="GO" id="GO:0004758">
    <property type="term" value="F:serine C-palmitoyltransferase activity"/>
    <property type="evidence" value="ECO:0007669"/>
    <property type="project" value="TreeGrafter"/>
</dbReference>
<proteinExistence type="inferred from homology"/>
<dbReference type="InterPro" id="IPR015421">
    <property type="entry name" value="PyrdxlP-dep_Trfase_major"/>
</dbReference>
<reference evidence="13" key="1">
    <citation type="submission" date="2023-01" db="EMBL/GenBank/DDBJ databases">
        <title>Metagenome sequencing of chrysophaentin producing Chrysophaeum taylorii.</title>
        <authorList>
            <person name="Davison J."/>
            <person name="Bewley C."/>
        </authorList>
    </citation>
    <scope>NUCLEOTIDE SEQUENCE</scope>
    <source>
        <strain evidence="13">NIES-1699</strain>
    </source>
</reference>
<evidence type="ECO:0000259" key="12">
    <source>
        <dbReference type="Pfam" id="PF00155"/>
    </source>
</evidence>
<keyword evidence="8" id="KW-0746">Sphingolipid metabolism</keyword>
<dbReference type="GO" id="GO:0030170">
    <property type="term" value="F:pyridoxal phosphate binding"/>
    <property type="evidence" value="ECO:0007669"/>
    <property type="project" value="InterPro"/>
</dbReference>
<evidence type="ECO:0000256" key="1">
    <source>
        <dbReference type="ARBA" id="ARBA00001933"/>
    </source>
</evidence>
<evidence type="ECO:0000256" key="2">
    <source>
        <dbReference type="ARBA" id="ARBA00004760"/>
    </source>
</evidence>
<accession>A0AAD7XLD3</accession>
<evidence type="ECO:0000313" key="13">
    <source>
        <dbReference type="EMBL" id="KAJ8602637.1"/>
    </source>
</evidence>
<dbReference type="SUPFAM" id="SSF53383">
    <property type="entry name" value="PLP-dependent transferases"/>
    <property type="match status" value="1"/>
</dbReference>
<gene>
    <name evidence="13" type="ORF">CTAYLR_004101</name>
</gene>
<name>A0AAD7XLD3_9STRA</name>
<keyword evidence="7" id="KW-0663">Pyridoxal phosphate</keyword>
<dbReference type="InterPro" id="IPR015422">
    <property type="entry name" value="PyrdxlP-dep_Trfase_small"/>
</dbReference>
<keyword evidence="11" id="KW-0812">Transmembrane</keyword>
<dbReference type="GO" id="GO:0016020">
    <property type="term" value="C:membrane"/>
    <property type="evidence" value="ECO:0007669"/>
    <property type="project" value="GOC"/>
</dbReference>
<evidence type="ECO:0000256" key="5">
    <source>
        <dbReference type="ARBA" id="ARBA00013220"/>
    </source>
</evidence>
<dbReference type="GO" id="GO:0046512">
    <property type="term" value="P:sphingosine biosynthetic process"/>
    <property type="evidence" value="ECO:0007669"/>
    <property type="project" value="TreeGrafter"/>
</dbReference>
<evidence type="ECO:0000256" key="9">
    <source>
        <dbReference type="ARBA" id="ARBA00023098"/>
    </source>
</evidence>
<evidence type="ECO:0000256" key="3">
    <source>
        <dbReference type="ARBA" id="ARBA00004991"/>
    </source>
</evidence>
<evidence type="ECO:0000256" key="4">
    <source>
        <dbReference type="ARBA" id="ARBA00008392"/>
    </source>
</evidence>
<keyword evidence="10" id="KW-0012">Acyltransferase</keyword>
<keyword evidence="14" id="KW-1185">Reference proteome</keyword>
<comment type="similarity">
    <text evidence="4">Belongs to the class-II pyridoxal-phosphate-dependent aminotransferase family.</text>
</comment>
<dbReference type="EC" id="2.3.1.50" evidence="5"/>
<evidence type="ECO:0000313" key="14">
    <source>
        <dbReference type="Proteomes" id="UP001230188"/>
    </source>
</evidence>
<keyword evidence="9" id="KW-0443">Lipid metabolism</keyword>
<dbReference type="InterPro" id="IPR050087">
    <property type="entry name" value="AON_synthase_class-II"/>
</dbReference>
<dbReference type="EMBL" id="JAQMWT010000373">
    <property type="protein sequence ID" value="KAJ8602637.1"/>
    <property type="molecule type" value="Genomic_DNA"/>
</dbReference>
<keyword evidence="11" id="KW-0472">Membrane</keyword>
<feature type="transmembrane region" description="Helical" evidence="11">
    <location>
        <begin position="55"/>
        <end position="72"/>
    </location>
</feature>
<dbReference type="PANTHER" id="PTHR13693">
    <property type="entry name" value="CLASS II AMINOTRANSFERASE/8-AMINO-7-OXONONANOATE SYNTHASE"/>
    <property type="match status" value="1"/>
</dbReference>
<evidence type="ECO:0000256" key="7">
    <source>
        <dbReference type="ARBA" id="ARBA00022898"/>
    </source>
</evidence>
<dbReference type="GO" id="GO:0046513">
    <property type="term" value="P:ceramide biosynthetic process"/>
    <property type="evidence" value="ECO:0007669"/>
    <property type="project" value="TreeGrafter"/>
</dbReference>
<comment type="caution">
    <text evidence="13">The sequence shown here is derived from an EMBL/GenBank/DDBJ whole genome shotgun (WGS) entry which is preliminary data.</text>
</comment>
<keyword evidence="11" id="KW-1133">Transmembrane helix</keyword>
<dbReference type="InterPro" id="IPR015424">
    <property type="entry name" value="PyrdxlP-dep_Trfase"/>
</dbReference>